<dbReference type="EC" id="2.5.1.16" evidence="4"/>
<evidence type="ECO:0000256" key="1">
    <source>
        <dbReference type="ARBA" id="ARBA00007867"/>
    </source>
</evidence>
<comment type="caution">
    <text evidence="9">The sequence shown here is derived from an EMBL/GenBank/DDBJ whole genome shotgun (WGS) entry which is preliminary data.</text>
</comment>
<proteinExistence type="inferred from homology"/>
<keyword evidence="3 4" id="KW-0620">Polyamine biosynthesis</keyword>
<dbReference type="InterPro" id="IPR030374">
    <property type="entry name" value="PABS"/>
</dbReference>
<evidence type="ECO:0000259" key="8">
    <source>
        <dbReference type="PROSITE" id="PS51006"/>
    </source>
</evidence>
<feature type="active site" description="Proton acceptor" evidence="4 5">
    <location>
        <position position="157"/>
    </location>
</feature>
<dbReference type="EMBL" id="SGBD01000003">
    <property type="protein sequence ID" value="RZD14224.1"/>
    <property type="molecule type" value="Genomic_DNA"/>
</dbReference>
<dbReference type="CDD" id="cd02440">
    <property type="entry name" value="AdoMet_MTases"/>
    <property type="match status" value="1"/>
</dbReference>
<feature type="domain" description="PABS" evidence="8">
    <location>
        <begin position="2"/>
        <end position="237"/>
    </location>
</feature>
<keyword evidence="2 4" id="KW-0808">Transferase</keyword>
<dbReference type="NCBIfam" id="NF002010">
    <property type="entry name" value="PRK00811.1"/>
    <property type="match status" value="1"/>
</dbReference>
<dbReference type="InterPro" id="IPR030373">
    <property type="entry name" value="PABS_CS"/>
</dbReference>
<dbReference type="Proteomes" id="UP000320813">
    <property type="component" value="Unassembled WGS sequence"/>
</dbReference>
<feature type="binding site" evidence="4">
    <location>
        <position position="86"/>
    </location>
    <ligand>
        <name>spermidine</name>
        <dbReference type="ChEBI" id="CHEBI:57834"/>
    </ligand>
</feature>
<feature type="binding site" evidence="4">
    <location>
        <position position="31"/>
    </location>
    <ligand>
        <name>S-methyl-5'-thioadenosine</name>
        <dbReference type="ChEBI" id="CHEBI:17509"/>
    </ligand>
</feature>
<dbReference type="Pfam" id="PF17284">
    <property type="entry name" value="Spermine_synt_N"/>
    <property type="match status" value="1"/>
</dbReference>
<dbReference type="HAMAP" id="MF_00198">
    <property type="entry name" value="Spermidine_synth"/>
    <property type="match status" value="1"/>
</dbReference>
<dbReference type="AlphaFoldDB" id="A0A519BAI4"/>
<gene>
    <name evidence="4" type="primary">speE</name>
    <name evidence="9" type="ORF">EVJ47_06035</name>
</gene>
<accession>A0A519BAI4</accession>
<reference evidence="9 10" key="1">
    <citation type="submission" date="2019-01" db="EMBL/GenBank/DDBJ databases">
        <title>Insights into ecological role of a new deltaproteobacterial order Candidatus Sinidesulfobacterales (Sva0485) by metagenomics and metatranscriptomics.</title>
        <authorList>
            <person name="Tan S."/>
            <person name="Liu J."/>
            <person name="Fang Y."/>
            <person name="Hedlund B.P."/>
            <person name="Lian Z.H."/>
            <person name="Huang L.Y."/>
            <person name="Li J.T."/>
            <person name="Huang L.N."/>
            <person name="Li W.J."/>
            <person name="Jiang H.C."/>
            <person name="Dong H.L."/>
            <person name="Shu W.S."/>
        </authorList>
    </citation>
    <scope>NUCLEOTIDE SEQUENCE [LARGE SCALE GENOMIC DNA]</scope>
    <source>
        <strain evidence="9">AP3</strain>
    </source>
</reference>
<dbReference type="Gene3D" id="3.40.50.150">
    <property type="entry name" value="Vaccinia Virus protein VP39"/>
    <property type="match status" value="1"/>
</dbReference>
<feature type="binding site" evidence="4">
    <location>
        <begin position="137"/>
        <end position="138"/>
    </location>
    <ligand>
        <name>S-methyl-5'-thioadenosine</name>
        <dbReference type="ChEBI" id="CHEBI:17509"/>
    </ligand>
</feature>
<feature type="binding site" evidence="4">
    <location>
        <position position="164"/>
    </location>
    <ligand>
        <name>S-methyl-5'-thioadenosine</name>
        <dbReference type="ChEBI" id="CHEBI:17509"/>
    </ligand>
</feature>
<sequence length="281" mass="32467">MEAWFFENQTGNFGIKIRIEKILHHEYSNFQEITVYDTFEFGRMLVLDQAIMFTDKNEFIYHEMLGLVPLFSHKNPERILIIGGGDGGVIRECLKNPFVEHIDLVEIDKRVVDVSKEFFPEIACGLKDRRVEVIADDGIEFLKRVESSGRYDAILIDSTDPVGPAEGLFKRDFYESAERALKDDGIFAAQTESPFFNKNLIRDINKIIKDIYEKPSIYYAMIPVYPSGLWSFTIGSKKYQPQNINESYKGFDFTSLSLKYYSPEIHASSFILPNFVKEICK</sequence>
<comment type="catalytic activity">
    <reaction evidence="4 7">
        <text>S-adenosyl 3-(methylsulfanyl)propylamine + putrescine = S-methyl-5'-thioadenosine + spermidine + H(+)</text>
        <dbReference type="Rhea" id="RHEA:12721"/>
        <dbReference type="ChEBI" id="CHEBI:15378"/>
        <dbReference type="ChEBI" id="CHEBI:17509"/>
        <dbReference type="ChEBI" id="CHEBI:57443"/>
        <dbReference type="ChEBI" id="CHEBI:57834"/>
        <dbReference type="ChEBI" id="CHEBI:326268"/>
        <dbReference type="EC" id="2.5.1.16"/>
    </reaction>
</comment>
<dbReference type="PROSITE" id="PS51006">
    <property type="entry name" value="PABS_2"/>
    <property type="match status" value="1"/>
</dbReference>
<dbReference type="InterPro" id="IPR001045">
    <property type="entry name" value="Spermi_synthase"/>
</dbReference>
<protein>
    <recommendedName>
        <fullName evidence="4">Polyamine aminopropyltransferase</fullName>
    </recommendedName>
    <alternativeName>
        <fullName evidence="4">Putrescine aminopropyltransferase</fullName>
        <shortName evidence="4">PAPT</shortName>
    </alternativeName>
    <alternativeName>
        <fullName evidence="4">Spermidine synthase</fullName>
        <shortName evidence="4">SPDS</shortName>
        <shortName evidence="4">SPDSY</shortName>
        <ecNumber evidence="4">2.5.1.16</ecNumber>
    </alternativeName>
</protein>
<evidence type="ECO:0000256" key="6">
    <source>
        <dbReference type="RuleBase" id="RU003836"/>
    </source>
</evidence>
<dbReference type="SUPFAM" id="SSF53335">
    <property type="entry name" value="S-adenosyl-L-methionine-dependent methyltransferases"/>
    <property type="match status" value="1"/>
</dbReference>
<evidence type="ECO:0000256" key="5">
    <source>
        <dbReference type="PROSITE-ProRule" id="PRU00354"/>
    </source>
</evidence>
<evidence type="ECO:0000313" key="9">
    <source>
        <dbReference type="EMBL" id="RZD14224.1"/>
    </source>
</evidence>
<dbReference type="PANTHER" id="PTHR11558:SF11">
    <property type="entry name" value="SPERMIDINE SYNTHASE"/>
    <property type="match status" value="1"/>
</dbReference>
<dbReference type="InterPro" id="IPR037163">
    <property type="entry name" value="Spermidine_synt_N_sf"/>
</dbReference>
<organism evidence="9 10">
    <name type="scientific">Candidatus Acidulodesulfobacterium ferriphilum</name>
    <dbReference type="NCBI Taxonomy" id="2597223"/>
    <lineage>
        <taxon>Bacteria</taxon>
        <taxon>Deltaproteobacteria</taxon>
        <taxon>Candidatus Acidulodesulfobacterales</taxon>
        <taxon>Candidatus Acidulodesulfobacterium</taxon>
    </lineage>
</organism>
<dbReference type="PANTHER" id="PTHR11558">
    <property type="entry name" value="SPERMIDINE/SPERMINE SYNTHASE"/>
    <property type="match status" value="1"/>
</dbReference>
<dbReference type="GO" id="GO:0008295">
    <property type="term" value="P:spermidine biosynthetic process"/>
    <property type="evidence" value="ECO:0007669"/>
    <property type="project" value="UniProtKB-UniRule"/>
</dbReference>
<name>A0A519BAI4_9DELT</name>
<dbReference type="InterPro" id="IPR035246">
    <property type="entry name" value="Spermidine_synt_N"/>
</dbReference>
<dbReference type="UniPathway" id="UPA00248">
    <property type="reaction ID" value="UER00314"/>
</dbReference>
<evidence type="ECO:0000256" key="7">
    <source>
        <dbReference type="RuleBase" id="RU003837"/>
    </source>
</evidence>
<dbReference type="GO" id="GO:0005829">
    <property type="term" value="C:cytosol"/>
    <property type="evidence" value="ECO:0007669"/>
    <property type="project" value="TreeGrafter"/>
</dbReference>
<evidence type="ECO:0000313" key="10">
    <source>
        <dbReference type="Proteomes" id="UP000320813"/>
    </source>
</evidence>
<dbReference type="Gene3D" id="2.30.140.10">
    <property type="entry name" value="Spermidine synthase, tetramerisation domain"/>
    <property type="match status" value="1"/>
</dbReference>
<comment type="subunit">
    <text evidence="4">Homodimer or homotetramer.</text>
</comment>
<evidence type="ECO:0000256" key="4">
    <source>
        <dbReference type="HAMAP-Rule" id="MF_00198"/>
    </source>
</evidence>
<comment type="similarity">
    <text evidence="1 4 6">Belongs to the spermidine/spermine synthase family.</text>
</comment>
<dbReference type="GO" id="GO:0004766">
    <property type="term" value="F:spermidine synthase activity"/>
    <property type="evidence" value="ECO:0007669"/>
    <property type="project" value="UniProtKB-UniRule"/>
</dbReference>
<dbReference type="PROSITE" id="PS01330">
    <property type="entry name" value="PABS_1"/>
    <property type="match status" value="1"/>
</dbReference>
<dbReference type="Pfam" id="PF01564">
    <property type="entry name" value="Spermine_synth"/>
    <property type="match status" value="1"/>
</dbReference>
<comment type="function">
    <text evidence="4">Catalyzes the irreversible transfer of a propylamine group from the amino donor S-adenosylmethioninamine (decarboxy-AdoMet) to putrescine (1,4-diaminobutane) to yield spermidine.</text>
</comment>
<feature type="binding site" evidence="4">
    <location>
        <position position="106"/>
    </location>
    <ligand>
        <name>S-methyl-5'-thioadenosine</name>
        <dbReference type="ChEBI" id="CHEBI:17509"/>
    </ligand>
</feature>
<evidence type="ECO:0000256" key="2">
    <source>
        <dbReference type="ARBA" id="ARBA00022679"/>
    </source>
</evidence>
<dbReference type="NCBIfam" id="TIGR00417">
    <property type="entry name" value="speE"/>
    <property type="match status" value="1"/>
</dbReference>
<feature type="binding site" evidence="4">
    <location>
        <position position="62"/>
    </location>
    <ligand>
        <name>spermidine</name>
        <dbReference type="ChEBI" id="CHEBI:57834"/>
    </ligand>
</feature>
<keyword evidence="4 7" id="KW-0745">Spermidine biosynthesis</keyword>
<comment type="pathway">
    <text evidence="4">Amine and polyamine biosynthesis; spermidine biosynthesis; spermidine from putrescine: step 1/1.</text>
</comment>
<feature type="binding site" evidence="4">
    <location>
        <begin position="157"/>
        <end position="160"/>
    </location>
    <ligand>
        <name>spermidine</name>
        <dbReference type="ChEBI" id="CHEBI:57834"/>
    </ligand>
</feature>
<evidence type="ECO:0000256" key="3">
    <source>
        <dbReference type="ARBA" id="ARBA00023115"/>
    </source>
</evidence>
<dbReference type="InterPro" id="IPR029063">
    <property type="entry name" value="SAM-dependent_MTases_sf"/>
</dbReference>